<organism evidence="2 3">
    <name type="scientific">Halocaridina rubra</name>
    <name type="common">Hawaiian red shrimp</name>
    <dbReference type="NCBI Taxonomy" id="373956"/>
    <lineage>
        <taxon>Eukaryota</taxon>
        <taxon>Metazoa</taxon>
        <taxon>Ecdysozoa</taxon>
        <taxon>Arthropoda</taxon>
        <taxon>Crustacea</taxon>
        <taxon>Multicrustacea</taxon>
        <taxon>Malacostraca</taxon>
        <taxon>Eumalacostraca</taxon>
        <taxon>Eucarida</taxon>
        <taxon>Decapoda</taxon>
        <taxon>Pleocyemata</taxon>
        <taxon>Caridea</taxon>
        <taxon>Atyoidea</taxon>
        <taxon>Atyidae</taxon>
        <taxon>Halocaridina</taxon>
    </lineage>
</organism>
<sequence>MHSAFNILLKGIKYEYKIKYSSNVEVEFTVVQQRGIDIFHSMHMILWSTYIKKMMTQLCILMFVALTWAPSLQFINRLTSSAWMFLFIQSCLYHGLGLRNPEKS</sequence>
<reference evidence="2 3" key="1">
    <citation type="submission" date="2023-11" db="EMBL/GenBank/DDBJ databases">
        <title>Halocaridina rubra genome assembly.</title>
        <authorList>
            <person name="Smith C."/>
        </authorList>
    </citation>
    <scope>NUCLEOTIDE SEQUENCE [LARGE SCALE GENOMIC DNA]</scope>
    <source>
        <strain evidence="2">EP-1</strain>
        <tissue evidence="2">Whole</tissue>
    </source>
</reference>
<feature type="transmembrane region" description="Helical" evidence="1">
    <location>
        <begin position="54"/>
        <end position="75"/>
    </location>
</feature>
<evidence type="ECO:0000313" key="2">
    <source>
        <dbReference type="EMBL" id="KAK7066077.1"/>
    </source>
</evidence>
<comment type="caution">
    <text evidence="2">The sequence shown here is derived from an EMBL/GenBank/DDBJ whole genome shotgun (WGS) entry which is preliminary data.</text>
</comment>
<evidence type="ECO:0000313" key="3">
    <source>
        <dbReference type="Proteomes" id="UP001381693"/>
    </source>
</evidence>
<proteinExistence type="predicted"/>
<protein>
    <submittedName>
        <fullName evidence="2">Uncharacterized protein</fullName>
    </submittedName>
</protein>
<dbReference type="Proteomes" id="UP001381693">
    <property type="component" value="Unassembled WGS sequence"/>
</dbReference>
<dbReference type="AlphaFoldDB" id="A0AAN8WJ89"/>
<gene>
    <name evidence="2" type="ORF">SK128_016247</name>
</gene>
<keyword evidence="1" id="KW-0812">Transmembrane</keyword>
<name>A0AAN8WJ89_HALRR</name>
<dbReference type="EMBL" id="JAXCGZ010019462">
    <property type="protein sequence ID" value="KAK7066077.1"/>
    <property type="molecule type" value="Genomic_DNA"/>
</dbReference>
<keyword evidence="3" id="KW-1185">Reference proteome</keyword>
<keyword evidence="1" id="KW-1133">Transmembrane helix</keyword>
<feature type="non-terminal residue" evidence="2">
    <location>
        <position position="104"/>
    </location>
</feature>
<evidence type="ECO:0000256" key="1">
    <source>
        <dbReference type="SAM" id="Phobius"/>
    </source>
</evidence>
<keyword evidence="1" id="KW-0472">Membrane</keyword>
<accession>A0AAN8WJ89</accession>